<dbReference type="RefSeq" id="WP_088621154.1">
    <property type="nucleotide sequence ID" value="NZ_CP022129.1"/>
</dbReference>
<gene>
    <name evidence="13" type="ORF">CEK71_20685</name>
</gene>
<keyword evidence="4 11" id="KW-0812">Transmembrane</keyword>
<accession>A0A1Z4C478</accession>
<feature type="transmembrane region" description="Helical" evidence="11">
    <location>
        <begin position="44"/>
        <end position="61"/>
    </location>
</feature>
<feature type="transmembrane region" description="Helical" evidence="11">
    <location>
        <begin position="253"/>
        <end position="276"/>
    </location>
</feature>
<evidence type="ECO:0000259" key="12">
    <source>
        <dbReference type="Pfam" id="PF01435"/>
    </source>
</evidence>
<feature type="transmembrane region" description="Helical" evidence="11">
    <location>
        <begin position="282"/>
        <end position="300"/>
    </location>
</feature>
<dbReference type="GO" id="GO:0006508">
    <property type="term" value="P:proteolysis"/>
    <property type="evidence" value="ECO:0007669"/>
    <property type="project" value="UniProtKB-KW"/>
</dbReference>
<dbReference type="GO" id="GO:0004222">
    <property type="term" value="F:metalloendopeptidase activity"/>
    <property type="evidence" value="ECO:0007669"/>
    <property type="project" value="InterPro"/>
</dbReference>
<evidence type="ECO:0000313" key="14">
    <source>
        <dbReference type="Proteomes" id="UP000197019"/>
    </source>
</evidence>
<feature type="domain" description="Peptidase M48" evidence="12">
    <location>
        <begin position="200"/>
        <end position="363"/>
    </location>
</feature>
<keyword evidence="8 11" id="KW-1133">Transmembrane helix</keyword>
<feature type="transmembrane region" description="Helical" evidence="11">
    <location>
        <begin position="113"/>
        <end position="132"/>
    </location>
</feature>
<protein>
    <recommendedName>
        <fullName evidence="12">Peptidase M48 domain-containing protein</fullName>
    </recommendedName>
</protein>
<dbReference type="AlphaFoldDB" id="A0A1Z4C478"/>
<proteinExistence type="predicted"/>
<evidence type="ECO:0000256" key="4">
    <source>
        <dbReference type="ARBA" id="ARBA00022692"/>
    </source>
</evidence>
<feature type="transmembrane region" description="Helical" evidence="11">
    <location>
        <begin position="138"/>
        <end position="155"/>
    </location>
</feature>
<dbReference type="OrthoDB" id="15218at2"/>
<feature type="transmembrane region" description="Helical" evidence="11">
    <location>
        <begin position="487"/>
        <end position="518"/>
    </location>
</feature>
<dbReference type="Proteomes" id="UP000197019">
    <property type="component" value="Chromosome"/>
</dbReference>
<comment type="cofactor">
    <cofactor evidence="1">
        <name>Zn(2+)</name>
        <dbReference type="ChEBI" id="CHEBI:29105"/>
    </cofactor>
</comment>
<dbReference type="InterPro" id="IPR001915">
    <property type="entry name" value="Peptidase_M48"/>
</dbReference>
<evidence type="ECO:0000256" key="3">
    <source>
        <dbReference type="ARBA" id="ARBA00022670"/>
    </source>
</evidence>
<dbReference type="KEGG" id="mpsy:CEK71_20685"/>
<keyword evidence="6" id="KW-0378">Hydrolase</keyword>
<feature type="transmembrane region" description="Helical" evidence="11">
    <location>
        <begin position="67"/>
        <end position="92"/>
    </location>
</feature>
<dbReference type="EMBL" id="CP022129">
    <property type="protein sequence ID" value="ASF48284.1"/>
    <property type="molecule type" value="Genomic_DNA"/>
</dbReference>
<name>A0A1Z4C478_9GAMM</name>
<dbReference type="GO" id="GO:0046872">
    <property type="term" value="F:metal ion binding"/>
    <property type="evidence" value="ECO:0007669"/>
    <property type="project" value="UniProtKB-KW"/>
</dbReference>
<reference evidence="13 14" key="1">
    <citation type="submission" date="2017-06" db="EMBL/GenBank/DDBJ databases">
        <title>Genome Sequencing of the methanotroph Methylovulum psychrotolerants str. HV10-M2 isolated from a high-altitude environment.</title>
        <authorList>
            <person name="Mateos-Rivera A."/>
        </authorList>
    </citation>
    <scope>NUCLEOTIDE SEQUENCE [LARGE SCALE GENOMIC DNA]</scope>
    <source>
        <strain evidence="13 14">HV10_M2</strain>
    </source>
</reference>
<organism evidence="13 14">
    <name type="scientific">Methylovulum psychrotolerans</name>
    <dbReference type="NCBI Taxonomy" id="1704499"/>
    <lineage>
        <taxon>Bacteria</taxon>
        <taxon>Pseudomonadati</taxon>
        <taxon>Pseudomonadota</taxon>
        <taxon>Gammaproteobacteria</taxon>
        <taxon>Methylococcales</taxon>
        <taxon>Methylococcaceae</taxon>
        <taxon>Methylovulum</taxon>
    </lineage>
</organism>
<evidence type="ECO:0000256" key="10">
    <source>
        <dbReference type="ARBA" id="ARBA00023136"/>
    </source>
</evidence>
<evidence type="ECO:0000313" key="13">
    <source>
        <dbReference type="EMBL" id="ASF48284.1"/>
    </source>
</evidence>
<feature type="transmembrane region" description="Helical" evidence="11">
    <location>
        <begin position="555"/>
        <end position="573"/>
    </location>
</feature>
<feature type="transmembrane region" description="Helical" evidence="11">
    <location>
        <begin position="524"/>
        <end position="543"/>
    </location>
</feature>
<evidence type="ECO:0000256" key="9">
    <source>
        <dbReference type="ARBA" id="ARBA00023049"/>
    </source>
</evidence>
<dbReference type="PANTHER" id="PTHR43221">
    <property type="entry name" value="PROTEASE HTPX"/>
    <property type="match status" value="1"/>
</dbReference>
<evidence type="ECO:0000256" key="11">
    <source>
        <dbReference type="SAM" id="Phobius"/>
    </source>
</evidence>
<keyword evidence="9" id="KW-0482">Metalloprotease</keyword>
<keyword evidence="2" id="KW-1003">Cell membrane</keyword>
<evidence type="ECO:0000256" key="6">
    <source>
        <dbReference type="ARBA" id="ARBA00022801"/>
    </source>
</evidence>
<keyword evidence="5" id="KW-0479">Metal-binding</keyword>
<feature type="transmembrane region" description="Helical" evidence="11">
    <location>
        <begin position="6"/>
        <end position="24"/>
    </location>
</feature>
<dbReference type="InterPro" id="IPR050083">
    <property type="entry name" value="HtpX_protease"/>
</dbReference>
<dbReference type="Pfam" id="PF01435">
    <property type="entry name" value="Peptidase_M48"/>
    <property type="match status" value="1"/>
</dbReference>
<feature type="transmembrane region" description="Helical" evidence="11">
    <location>
        <begin position="614"/>
        <end position="635"/>
    </location>
</feature>
<keyword evidence="14" id="KW-1185">Reference proteome</keyword>
<evidence type="ECO:0000256" key="8">
    <source>
        <dbReference type="ARBA" id="ARBA00022989"/>
    </source>
</evidence>
<keyword evidence="3" id="KW-0645">Protease</keyword>
<sequence>MLDSFLFLLAVSPGLFAWWHGRKLIRQAQQPLLAERYAQYLRKLVGYFVLLWCLFLFVPIVNENSGLQIIGLTVNGLVRLALFSAVVGYFFVRKALLQESWGFWRFLIFQLRWLLVFQSFPLLLLFSPQWIAEAGANRPLAIAVLAVLLYGRLLLTVGQVGKLVGAVLMTDPKLLAGFEAINARSTVTPPSYFTLPVHGGRIANAVALSALPKPAVLFTETLLSELSTEQIEAVYAHELGHIERRDARFIKKYALQCFLLATIALACVPLFATWFTIRPDKAWLFIFVGVVLLQLNKYFLGHQRTEETHSDTRAVELCGNPEAMKTGLQRIHDINLLPHRWSRERERASSHPSLANRLRSIDAVDGQEARGVGEPMIIATSKAGSYVVFADSVVYWLDGVPEGTALSLASLTDKATQQLAVAYTELVELLLEPSGHDQALLVGIDQQGKSYRRTLPAAMIGPAQAALAYADQHIVPMTVVKPSRPPLFYLLTAAMVACGYFSGQPYSILFAIIAFFYWLQPSRMLLATVGALAFAQGMVYWLLNPMLTFSEQADAFVVGFTLLGLAAAAYALYQHFRSPTDGQVFFLHTVGILGMIAAIGLVKMVAASFMGGLFALYVSAFDNAFTGVCLFGLAAACTMRFKGERRWVAGLLAFLAVSTLVIQSPYFGERVAHDPFMVSASQLRPMTANVTSVAALAEPNAFELHLSPQGQRVAFMVMKPGEDGEYDDSVQAPYTLADFNLPPITLGVGDVEFVDDGRILALATGEPAVLQLRQWRNGSWVIDKQWQLPAGFAANDIIWDSAKQAWLVLGYDADTGDTVRVLGALAHDDVKAVTMAANGDENQDYREYDLQDALLRVYRVRPNKMQAPFWERILDQRYFILSASQQGEWSDIAHTTAYNLFCLPSSVQLPSVRIPCLYKREGKQFLGIVNLQSGRLDKAVFLDEDATGYSLIGQQGPFILVSKNSAQLFAVNIEAGLLYELALPESAKPFAALAWNGHYLALANSTQGVQVFRAGWGEGH</sequence>
<evidence type="ECO:0000256" key="1">
    <source>
        <dbReference type="ARBA" id="ARBA00001947"/>
    </source>
</evidence>
<dbReference type="Gene3D" id="3.30.2010.10">
    <property type="entry name" value="Metalloproteases ('zincins'), catalytic domain"/>
    <property type="match status" value="1"/>
</dbReference>
<evidence type="ECO:0000256" key="2">
    <source>
        <dbReference type="ARBA" id="ARBA00022475"/>
    </source>
</evidence>
<evidence type="ECO:0000256" key="7">
    <source>
        <dbReference type="ARBA" id="ARBA00022833"/>
    </source>
</evidence>
<dbReference type="PANTHER" id="PTHR43221:SF2">
    <property type="entry name" value="PROTEASE HTPX HOMOLOG"/>
    <property type="match status" value="1"/>
</dbReference>
<dbReference type="CDD" id="cd07329">
    <property type="entry name" value="M56_like"/>
    <property type="match status" value="1"/>
</dbReference>
<feature type="transmembrane region" description="Helical" evidence="11">
    <location>
        <begin position="585"/>
        <end position="602"/>
    </location>
</feature>
<keyword evidence="10 11" id="KW-0472">Membrane</keyword>
<keyword evidence="7" id="KW-0862">Zinc</keyword>
<evidence type="ECO:0000256" key="5">
    <source>
        <dbReference type="ARBA" id="ARBA00022723"/>
    </source>
</evidence>